<dbReference type="STRING" id="446470.Snas_5349"/>
<dbReference type="InterPro" id="IPR016032">
    <property type="entry name" value="Sig_transdc_resp-reg_C-effctor"/>
</dbReference>
<dbReference type="PRINTS" id="PR00038">
    <property type="entry name" value="HTHLUXR"/>
</dbReference>
<dbReference type="SUPFAM" id="SSF48452">
    <property type="entry name" value="TPR-like"/>
    <property type="match status" value="1"/>
</dbReference>
<dbReference type="GO" id="GO:0005524">
    <property type="term" value="F:ATP binding"/>
    <property type="evidence" value="ECO:0007669"/>
    <property type="project" value="UniProtKB-KW"/>
</dbReference>
<dbReference type="Proteomes" id="UP000000844">
    <property type="component" value="Chromosome"/>
</dbReference>
<dbReference type="Pfam" id="PF00196">
    <property type="entry name" value="GerE"/>
    <property type="match status" value="1"/>
</dbReference>
<dbReference type="GO" id="GO:0003677">
    <property type="term" value="F:DNA binding"/>
    <property type="evidence" value="ECO:0007669"/>
    <property type="project" value="InterPro"/>
</dbReference>
<dbReference type="RefSeq" id="WP_013020554.1">
    <property type="nucleotide sequence ID" value="NC_013947.1"/>
</dbReference>
<dbReference type="SMART" id="SM00421">
    <property type="entry name" value="HTH_LUXR"/>
    <property type="match status" value="1"/>
</dbReference>
<dbReference type="HOGENOM" id="CLU_006850_0_2_11"/>
<protein>
    <submittedName>
        <fullName evidence="4">Transcriptional regulator, LuxR family</fullName>
    </submittedName>
</protein>
<dbReference type="InterPro" id="IPR000792">
    <property type="entry name" value="Tscrpt_reg_LuxR_C"/>
</dbReference>
<dbReference type="InterPro" id="IPR011990">
    <property type="entry name" value="TPR-like_helical_dom_sf"/>
</dbReference>
<organism evidence="4 5">
    <name type="scientific">Stackebrandtia nassauensis (strain DSM 44728 / CIP 108903 / NRRL B-16338 / NBRC 102104 / LLR-40K-21)</name>
    <dbReference type="NCBI Taxonomy" id="446470"/>
    <lineage>
        <taxon>Bacteria</taxon>
        <taxon>Bacillati</taxon>
        <taxon>Actinomycetota</taxon>
        <taxon>Actinomycetes</taxon>
        <taxon>Glycomycetales</taxon>
        <taxon>Glycomycetaceae</taxon>
        <taxon>Stackebrandtia</taxon>
    </lineage>
</organism>
<keyword evidence="5" id="KW-1185">Reference proteome</keyword>
<dbReference type="CDD" id="cd06170">
    <property type="entry name" value="LuxR_C_like"/>
    <property type="match status" value="1"/>
</dbReference>
<dbReference type="EMBL" id="CP001778">
    <property type="protein sequence ID" value="ADD44983.1"/>
    <property type="molecule type" value="Genomic_DNA"/>
</dbReference>
<dbReference type="PANTHER" id="PTHR16305">
    <property type="entry name" value="TESTICULAR SOLUBLE ADENYLYL CYCLASE"/>
    <property type="match status" value="1"/>
</dbReference>
<dbReference type="AlphaFoldDB" id="D3PUV9"/>
<dbReference type="OrthoDB" id="5378762at2"/>
<dbReference type="InterPro" id="IPR036388">
    <property type="entry name" value="WH-like_DNA-bd_sf"/>
</dbReference>
<evidence type="ECO:0000256" key="2">
    <source>
        <dbReference type="ARBA" id="ARBA00022840"/>
    </source>
</evidence>
<feature type="domain" description="HTH luxR-type" evidence="3">
    <location>
        <begin position="831"/>
        <end position="896"/>
    </location>
</feature>
<keyword evidence="2" id="KW-0067">ATP-binding</keyword>
<dbReference type="PROSITE" id="PS50043">
    <property type="entry name" value="HTH_LUXR_2"/>
    <property type="match status" value="1"/>
</dbReference>
<dbReference type="GO" id="GO:0004016">
    <property type="term" value="F:adenylate cyclase activity"/>
    <property type="evidence" value="ECO:0007669"/>
    <property type="project" value="TreeGrafter"/>
</dbReference>
<dbReference type="Gene3D" id="1.25.40.10">
    <property type="entry name" value="Tetratricopeptide repeat domain"/>
    <property type="match status" value="1"/>
</dbReference>
<dbReference type="Gene3D" id="1.10.10.10">
    <property type="entry name" value="Winged helix-like DNA-binding domain superfamily/Winged helix DNA-binding domain"/>
    <property type="match status" value="1"/>
</dbReference>
<dbReference type="PANTHER" id="PTHR16305:SF35">
    <property type="entry name" value="TRANSCRIPTIONAL ACTIVATOR DOMAIN"/>
    <property type="match status" value="1"/>
</dbReference>
<dbReference type="GO" id="GO:0006355">
    <property type="term" value="P:regulation of DNA-templated transcription"/>
    <property type="evidence" value="ECO:0007669"/>
    <property type="project" value="InterPro"/>
</dbReference>
<dbReference type="SUPFAM" id="SSF52540">
    <property type="entry name" value="P-loop containing nucleoside triphosphate hydrolases"/>
    <property type="match status" value="1"/>
</dbReference>
<name>D3PUV9_STANL</name>
<proteinExistence type="predicted"/>
<dbReference type="SUPFAM" id="SSF46894">
    <property type="entry name" value="C-terminal effector domain of the bipartite response regulators"/>
    <property type="match status" value="1"/>
</dbReference>
<sequence>MVANRVVSPAFIGRADALSSLLAAFRSAGAAPGVALIAGEAGIGKSRLVSEFAASLGGGARVVTGGCTQLDDGLAYAPFVAVLRALVRELGAERVAEILPGPGRELARWFPELGAAQSGDKLRLYEEILTLVEAAASKPLVVVIEDLHWADAATAELLGFLARNVNRPGILLVATYRDTEPATGPLLSELRRGGRTTQLRLGPLTRHEVGRQLAAILGDRPEPDVARRIHERSDGNPLFVEALAQSGQSTPDAELLLHVPRTLPDALRRVLRAASVATGEVAHALLATVSGNDEDALDDLVRPLVEGGLLLPTEDGYVFRHDLIRHAVYEDLLPGERKRFHARYAEALRDNGTPSQLATHTYAAGQLGPALDAAWRAATAACDAYAYHEEARMLERILRLWDAVPDAAERLGLDRVAVGTFAAECCMLSGEYARGVDFATEALAIVDEDREPGRAAVLLEHRGRLRDRTDATGIDDLRRAHELLASEPDDNARGRLLGLMAMATYRGDADTALELARDALRIGRETGDPTVTVRGLLVVGGVTSNLDMLTEALSITEELRDHDLEITVLMYLAMHHARQGDHGESARAARGGVDRAQRLGLARSRGTHLAGHLAKALLLSGHWDEAASVVDSALAEGPPPMSRDILRAVAGHLAVLRGDTDTAAELAVDLESGDERLGTHLLHRHVFLCLAALSEGDIDRAEEFLSRALSNPALRRVAPVEVRPVLAVGARIRHARLAAGEQPRHDVAELNAELPVHGRLDKAWHDTIAAMTTGGTAQAWADVVAAWRALDQPYELALSLHIASQVTGNRAQARESAELITALGAAPLVTGDGDTSGLTEREHEVLALIVEGLSNRQIAAKLYISPSTAGVHVSHILAKLGAATRTEAATIAHKRGLVET</sequence>
<dbReference type="Pfam" id="PF13191">
    <property type="entry name" value="AAA_16"/>
    <property type="match status" value="1"/>
</dbReference>
<reference evidence="4 5" key="1">
    <citation type="journal article" date="2009" name="Stand. Genomic Sci.">
        <title>Complete genome sequence of Stackebrandtia nassauensis type strain (LLR-40K-21).</title>
        <authorList>
            <person name="Munk C."/>
            <person name="Lapidus A."/>
            <person name="Copeland A."/>
            <person name="Jando M."/>
            <person name="Mayilraj S."/>
            <person name="Glavina Del Rio T."/>
            <person name="Nolan M."/>
            <person name="Chen F."/>
            <person name="Lucas S."/>
            <person name="Tice H."/>
            <person name="Cheng J.F."/>
            <person name="Han C."/>
            <person name="Detter J.C."/>
            <person name="Bruce D."/>
            <person name="Goodwin L."/>
            <person name="Chain P."/>
            <person name="Pitluck S."/>
            <person name="Goker M."/>
            <person name="Ovchinikova G."/>
            <person name="Pati A."/>
            <person name="Ivanova N."/>
            <person name="Mavromatis K."/>
            <person name="Chen A."/>
            <person name="Palaniappan K."/>
            <person name="Land M."/>
            <person name="Hauser L."/>
            <person name="Chang Y.J."/>
            <person name="Jeffries C.D."/>
            <person name="Bristow J."/>
            <person name="Eisen J.A."/>
            <person name="Markowitz V."/>
            <person name="Hugenholtz P."/>
            <person name="Kyrpides N.C."/>
            <person name="Klenk H.P."/>
        </authorList>
    </citation>
    <scope>NUCLEOTIDE SEQUENCE [LARGE SCALE GENOMIC DNA]</scope>
    <source>
        <strain evidence="5">DSM 44728 / CIP 108903 / NRRL B-16338 / NBRC 102104 / LLR-40K-21</strain>
    </source>
</reference>
<dbReference type="KEGG" id="sna:Snas_5349"/>
<evidence type="ECO:0000313" key="4">
    <source>
        <dbReference type="EMBL" id="ADD44983.1"/>
    </source>
</evidence>
<dbReference type="eggNOG" id="COG2909">
    <property type="taxonomic scope" value="Bacteria"/>
</dbReference>
<evidence type="ECO:0000313" key="5">
    <source>
        <dbReference type="Proteomes" id="UP000000844"/>
    </source>
</evidence>
<evidence type="ECO:0000259" key="3">
    <source>
        <dbReference type="PROSITE" id="PS50043"/>
    </source>
</evidence>
<accession>D3PUV9</accession>
<dbReference type="InterPro" id="IPR027417">
    <property type="entry name" value="P-loop_NTPase"/>
</dbReference>
<evidence type="ECO:0000256" key="1">
    <source>
        <dbReference type="ARBA" id="ARBA00022741"/>
    </source>
</evidence>
<gene>
    <name evidence="4" type="ordered locus">Snas_5349</name>
</gene>
<keyword evidence="1" id="KW-0547">Nucleotide-binding</keyword>
<dbReference type="GO" id="GO:0005737">
    <property type="term" value="C:cytoplasm"/>
    <property type="evidence" value="ECO:0007669"/>
    <property type="project" value="TreeGrafter"/>
</dbReference>
<dbReference type="InterPro" id="IPR041664">
    <property type="entry name" value="AAA_16"/>
</dbReference>